<dbReference type="Proteomes" id="UP000479710">
    <property type="component" value="Unassembled WGS sequence"/>
</dbReference>
<keyword evidence="2" id="KW-1185">Reference proteome</keyword>
<name>A0A6G1C4E4_9ORYZ</name>
<gene>
    <name evidence="1" type="ORF">E2562_006816</name>
</gene>
<sequence length="95" mass="10219">MTTSKWIARRRLPTFAVGSQAIAQGTTVAPLAEVALPINNSHERMNDLASKALQVTSGGRLWNSPCPGNDSAFGRSLARPLRSLLEVRTRAAMAM</sequence>
<dbReference type="AlphaFoldDB" id="A0A6G1C4E4"/>
<organism evidence="1 2">
    <name type="scientific">Oryza meyeriana var. granulata</name>
    <dbReference type="NCBI Taxonomy" id="110450"/>
    <lineage>
        <taxon>Eukaryota</taxon>
        <taxon>Viridiplantae</taxon>
        <taxon>Streptophyta</taxon>
        <taxon>Embryophyta</taxon>
        <taxon>Tracheophyta</taxon>
        <taxon>Spermatophyta</taxon>
        <taxon>Magnoliopsida</taxon>
        <taxon>Liliopsida</taxon>
        <taxon>Poales</taxon>
        <taxon>Poaceae</taxon>
        <taxon>BOP clade</taxon>
        <taxon>Oryzoideae</taxon>
        <taxon>Oryzeae</taxon>
        <taxon>Oryzinae</taxon>
        <taxon>Oryza</taxon>
        <taxon>Oryza meyeriana</taxon>
    </lineage>
</organism>
<evidence type="ECO:0000313" key="1">
    <source>
        <dbReference type="EMBL" id="KAF0895109.1"/>
    </source>
</evidence>
<reference evidence="1 2" key="1">
    <citation type="submission" date="2019-11" db="EMBL/GenBank/DDBJ databases">
        <title>Whole genome sequence of Oryza granulata.</title>
        <authorList>
            <person name="Li W."/>
        </authorList>
    </citation>
    <scope>NUCLEOTIDE SEQUENCE [LARGE SCALE GENOMIC DNA]</scope>
    <source>
        <strain evidence="2">cv. Menghai</strain>
        <tissue evidence="1">Leaf</tissue>
    </source>
</reference>
<dbReference type="EMBL" id="SPHZ02000010">
    <property type="protein sequence ID" value="KAF0895109.1"/>
    <property type="molecule type" value="Genomic_DNA"/>
</dbReference>
<proteinExistence type="predicted"/>
<protein>
    <submittedName>
        <fullName evidence="1">Uncharacterized protein</fullName>
    </submittedName>
</protein>
<accession>A0A6G1C4E4</accession>
<evidence type="ECO:0000313" key="2">
    <source>
        <dbReference type="Proteomes" id="UP000479710"/>
    </source>
</evidence>
<comment type="caution">
    <text evidence="1">The sequence shown here is derived from an EMBL/GenBank/DDBJ whole genome shotgun (WGS) entry which is preliminary data.</text>
</comment>